<evidence type="ECO:0000313" key="2">
    <source>
        <dbReference type="Proteomes" id="UP001162156"/>
    </source>
</evidence>
<dbReference type="AlphaFoldDB" id="A0AAV8XLT2"/>
<gene>
    <name evidence="1" type="ORF">NQ314_011003</name>
</gene>
<dbReference type="Proteomes" id="UP001162156">
    <property type="component" value="Unassembled WGS sequence"/>
</dbReference>
<name>A0AAV8XLT2_9CUCU</name>
<organism evidence="1 2">
    <name type="scientific">Rhamnusium bicolor</name>
    <dbReference type="NCBI Taxonomy" id="1586634"/>
    <lineage>
        <taxon>Eukaryota</taxon>
        <taxon>Metazoa</taxon>
        <taxon>Ecdysozoa</taxon>
        <taxon>Arthropoda</taxon>
        <taxon>Hexapoda</taxon>
        <taxon>Insecta</taxon>
        <taxon>Pterygota</taxon>
        <taxon>Neoptera</taxon>
        <taxon>Endopterygota</taxon>
        <taxon>Coleoptera</taxon>
        <taxon>Polyphaga</taxon>
        <taxon>Cucujiformia</taxon>
        <taxon>Chrysomeloidea</taxon>
        <taxon>Cerambycidae</taxon>
        <taxon>Lepturinae</taxon>
        <taxon>Rhagiini</taxon>
        <taxon>Rhamnusium</taxon>
    </lineage>
</organism>
<evidence type="ECO:0000313" key="1">
    <source>
        <dbReference type="EMBL" id="KAJ8939717.1"/>
    </source>
</evidence>
<dbReference type="EMBL" id="JANEYF010003051">
    <property type="protein sequence ID" value="KAJ8939717.1"/>
    <property type="molecule type" value="Genomic_DNA"/>
</dbReference>
<comment type="caution">
    <text evidence="1">The sequence shown here is derived from an EMBL/GenBank/DDBJ whole genome shotgun (WGS) entry which is preliminary data.</text>
</comment>
<proteinExistence type="predicted"/>
<sequence length="75" mass="8823">MLTSNNGFSLFKQVDEPIFNFINKLVNTSYLSSRMALRRVKNQSEKRREIENQIEDFLENLPSFPIPILDDIPHL</sequence>
<protein>
    <submittedName>
        <fullName evidence="1">Uncharacterized protein</fullName>
    </submittedName>
</protein>
<reference evidence="1" key="1">
    <citation type="journal article" date="2023" name="Insect Mol. Biol.">
        <title>Genome sequencing provides insights into the evolution of gene families encoding plant cell wall-degrading enzymes in longhorned beetles.</title>
        <authorList>
            <person name="Shin N.R."/>
            <person name="Okamura Y."/>
            <person name="Kirsch R."/>
            <person name="Pauchet Y."/>
        </authorList>
    </citation>
    <scope>NUCLEOTIDE SEQUENCE</scope>
    <source>
        <strain evidence="1">RBIC_L_NR</strain>
    </source>
</reference>
<accession>A0AAV8XLT2</accession>
<keyword evidence="2" id="KW-1185">Reference proteome</keyword>